<evidence type="ECO:0000313" key="3">
    <source>
        <dbReference type="Proteomes" id="UP001066276"/>
    </source>
</evidence>
<keyword evidence="3" id="KW-1185">Reference proteome</keyword>
<evidence type="ECO:0000313" key="2">
    <source>
        <dbReference type="EMBL" id="KAJ1175514.1"/>
    </source>
</evidence>
<evidence type="ECO:0000256" key="1">
    <source>
        <dbReference type="SAM" id="MobiDB-lite"/>
    </source>
</evidence>
<name>A0AAV7TGS1_PLEWA</name>
<protein>
    <submittedName>
        <fullName evidence="2">Uncharacterized protein</fullName>
    </submittedName>
</protein>
<comment type="caution">
    <text evidence="2">The sequence shown here is derived from an EMBL/GenBank/DDBJ whole genome shotgun (WGS) entry which is preliminary data.</text>
</comment>
<gene>
    <name evidence="2" type="ORF">NDU88_000802</name>
</gene>
<dbReference type="Proteomes" id="UP001066276">
    <property type="component" value="Chromosome 3_2"/>
</dbReference>
<feature type="region of interest" description="Disordered" evidence="1">
    <location>
        <begin position="1"/>
        <end position="25"/>
    </location>
</feature>
<proteinExistence type="predicted"/>
<accession>A0AAV7TGS1</accession>
<organism evidence="2 3">
    <name type="scientific">Pleurodeles waltl</name>
    <name type="common">Iberian ribbed newt</name>
    <dbReference type="NCBI Taxonomy" id="8319"/>
    <lineage>
        <taxon>Eukaryota</taxon>
        <taxon>Metazoa</taxon>
        <taxon>Chordata</taxon>
        <taxon>Craniata</taxon>
        <taxon>Vertebrata</taxon>
        <taxon>Euteleostomi</taxon>
        <taxon>Amphibia</taxon>
        <taxon>Batrachia</taxon>
        <taxon>Caudata</taxon>
        <taxon>Salamandroidea</taxon>
        <taxon>Salamandridae</taxon>
        <taxon>Pleurodelinae</taxon>
        <taxon>Pleurodeles</taxon>
    </lineage>
</organism>
<dbReference type="AlphaFoldDB" id="A0AAV7TGS1"/>
<reference evidence="2" key="1">
    <citation type="journal article" date="2022" name="bioRxiv">
        <title>Sequencing and chromosome-scale assembly of the giantPleurodeles waltlgenome.</title>
        <authorList>
            <person name="Brown T."/>
            <person name="Elewa A."/>
            <person name="Iarovenko S."/>
            <person name="Subramanian E."/>
            <person name="Araus A.J."/>
            <person name="Petzold A."/>
            <person name="Susuki M."/>
            <person name="Suzuki K.-i.T."/>
            <person name="Hayashi T."/>
            <person name="Toyoda A."/>
            <person name="Oliveira C."/>
            <person name="Osipova E."/>
            <person name="Leigh N.D."/>
            <person name="Simon A."/>
            <person name="Yun M.H."/>
        </authorList>
    </citation>
    <scope>NUCLEOTIDE SEQUENCE</scope>
    <source>
        <strain evidence="2">20211129_DDA</strain>
        <tissue evidence="2">Liver</tissue>
    </source>
</reference>
<dbReference type="EMBL" id="JANPWB010000006">
    <property type="protein sequence ID" value="KAJ1175514.1"/>
    <property type="molecule type" value="Genomic_DNA"/>
</dbReference>
<sequence>MCRAGAPKSRQATARVPLRGNVGRSSTSQIAGLAVSCKVNGDYGKKVTGDITRHHSSPKVALPTVTSDSSAQMEQAEQMVQGGPTLRVEWMAKEDATPPGFEMTLRLDLSCESQGGSMGVTEDSELVNSPSPVGQRGEQGPPPSQGNLEPAERFEFDKLENMLLALTGNITKGFAVSEANQGQIRSACESLEKKFWSSELKPLKSQWSLSKEN</sequence>
<feature type="region of interest" description="Disordered" evidence="1">
    <location>
        <begin position="113"/>
        <end position="149"/>
    </location>
</feature>